<comment type="caution">
    <text evidence="8">The sequence shown here is derived from an EMBL/GenBank/DDBJ whole genome shotgun (WGS) entry which is preliminary data.</text>
</comment>
<dbReference type="SMART" id="SM00184">
    <property type="entry name" value="RING"/>
    <property type="match status" value="1"/>
</dbReference>
<keyword evidence="3" id="KW-0862">Zinc</keyword>
<dbReference type="SUPFAM" id="SSF57850">
    <property type="entry name" value="RING/U-box"/>
    <property type="match status" value="1"/>
</dbReference>
<proteinExistence type="predicted"/>
<dbReference type="EMBL" id="JANCYW010000012">
    <property type="protein sequence ID" value="KAK4537432.1"/>
    <property type="molecule type" value="Genomic_DNA"/>
</dbReference>
<name>A0AAV9IYR8_CYACA</name>
<reference evidence="8 9" key="1">
    <citation type="submission" date="2022-07" db="EMBL/GenBank/DDBJ databases">
        <title>Genome-wide signatures of adaptation to extreme environments.</title>
        <authorList>
            <person name="Cho C.H."/>
            <person name="Yoon H.S."/>
        </authorList>
    </citation>
    <scope>NUCLEOTIDE SEQUENCE [LARGE SCALE GENOMIC DNA]</scope>
    <source>
        <strain evidence="8 9">DBV 063 E5</strain>
    </source>
</reference>
<protein>
    <recommendedName>
        <fullName evidence="7">RING-type domain-containing protein</fullName>
    </recommendedName>
</protein>
<organism evidence="8 9">
    <name type="scientific">Cyanidium caldarium</name>
    <name type="common">Red alga</name>
    <dbReference type="NCBI Taxonomy" id="2771"/>
    <lineage>
        <taxon>Eukaryota</taxon>
        <taxon>Rhodophyta</taxon>
        <taxon>Bangiophyceae</taxon>
        <taxon>Cyanidiales</taxon>
        <taxon>Cyanidiaceae</taxon>
        <taxon>Cyanidium</taxon>
    </lineage>
</organism>
<dbReference type="PANTHER" id="PTHR46225">
    <property type="entry name" value="C3H4 TYPE ZINC FINGER PROTEIN"/>
    <property type="match status" value="1"/>
</dbReference>
<dbReference type="InterPro" id="IPR013083">
    <property type="entry name" value="Znf_RING/FYVE/PHD"/>
</dbReference>
<feature type="domain" description="RING-type" evidence="7">
    <location>
        <begin position="299"/>
        <end position="341"/>
    </location>
</feature>
<dbReference type="SMART" id="SM00744">
    <property type="entry name" value="RINGv"/>
    <property type="match status" value="1"/>
</dbReference>
<dbReference type="InterPro" id="IPR001841">
    <property type="entry name" value="Znf_RING"/>
</dbReference>
<accession>A0AAV9IYR8</accession>
<evidence type="ECO:0000259" key="7">
    <source>
        <dbReference type="PROSITE" id="PS50089"/>
    </source>
</evidence>
<feature type="compositionally biased region" description="Basic and acidic residues" evidence="5">
    <location>
        <begin position="351"/>
        <end position="369"/>
    </location>
</feature>
<dbReference type="PROSITE" id="PS50089">
    <property type="entry name" value="ZF_RING_2"/>
    <property type="match status" value="1"/>
</dbReference>
<dbReference type="AlphaFoldDB" id="A0AAV9IYR8"/>
<feature type="region of interest" description="Disordered" evidence="5">
    <location>
        <begin position="344"/>
        <end position="369"/>
    </location>
</feature>
<dbReference type="Pfam" id="PF13639">
    <property type="entry name" value="zf-RING_2"/>
    <property type="match status" value="1"/>
</dbReference>
<keyword evidence="6" id="KW-0812">Transmembrane</keyword>
<keyword evidence="1" id="KW-0479">Metal-binding</keyword>
<keyword evidence="9" id="KW-1185">Reference proteome</keyword>
<sequence length="369" mass="41109">MRGGATRQGGEERDRPARNANGNHGGAAVGARLLRRDSRRVRSHVHERVRSGLLPWSRRAGLTASALELAAESWILLLSRGQRCDQPLKTWLLVLMALQAISMVLRLLGSFFGHVDHYEVYRTDSGEWEVARSDSIGSAGNGGGGTTAAEESGPASEHHGGNIDALMADVQVPAHAVQQYTRVLNAVYLGWVVMGSMWISESSTCAATAPYLFRLCVILVLIYFAFLMLPLLLVTLIICCLPLFIRFLVRYAERARRLERAADQDTVNRLPVIRYDEGLLRGLDVDDDEHDRDDDVPICTICLSEYERADEIRKLPCGHHFHRQCVDQWLLSFDKSCPQCRTDVDATADGGGERGSRGTAWRHEEQEMV</sequence>
<dbReference type="Gene3D" id="3.30.40.10">
    <property type="entry name" value="Zinc/RING finger domain, C3HC4 (zinc finger)"/>
    <property type="match status" value="1"/>
</dbReference>
<evidence type="ECO:0000256" key="4">
    <source>
        <dbReference type="PROSITE-ProRule" id="PRU00175"/>
    </source>
</evidence>
<gene>
    <name evidence="8" type="ORF">CDCA_CDCA12G3457</name>
</gene>
<keyword evidence="6" id="KW-0472">Membrane</keyword>
<feature type="transmembrane region" description="Helical" evidence="6">
    <location>
        <begin position="211"/>
        <end position="226"/>
    </location>
</feature>
<feature type="region of interest" description="Disordered" evidence="5">
    <location>
        <begin position="136"/>
        <end position="159"/>
    </location>
</feature>
<evidence type="ECO:0000256" key="1">
    <source>
        <dbReference type="ARBA" id="ARBA00022723"/>
    </source>
</evidence>
<evidence type="ECO:0000256" key="3">
    <source>
        <dbReference type="ARBA" id="ARBA00022833"/>
    </source>
</evidence>
<evidence type="ECO:0000256" key="6">
    <source>
        <dbReference type="SAM" id="Phobius"/>
    </source>
</evidence>
<dbReference type="GO" id="GO:0008270">
    <property type="term" value="F:zinc ion binding"/>
    <property type="evidence" value="ECO:0007669"/>
    <property type="project" value="UniProtKB-KW"/>
</dbReference>
<dbReference type="PANTHER" id="PTHR46225:SF19">
    <property type="entry name" value="RING-TYPE DOMAIN-CONTAINING PROTEIN"/>
    <property type="match status" value="1"/>
</dbReference>
<evidence type="ECO:0000313" key="8">
    <source>
        <dbReference type="EMBL" id="KAK4537432.1"/>
    </source>
</evidence>
<dbReference type="FunFam" id="3.30.40.10:FF:000388">
    <property type="entry name" value="Putative RING zinc finger domain superfamily protein"/>
    <property type="match status" value="1"/>
</dbReference>
<dbReference type="Proteomes" id="UP001301350">
    <property type="component" value="Unassembled WGS sequence"/>
</dbReference>
<keyword evidence="2 4" id="KW-0863">Zinc-finger</keyword>
<evidence type="ECO:0000313" key="9">
    <source>
        <dbReference type="Proteomes" id="UP001301350"/>
    </source>
</evidence>
<feature type="transmembrane region" description="Helical" evidence="6">
    <location>
        <begin position="180"/>
        <end position="199"/>
    </location>
</feature>
<evidence type="ECO:0000256" key="2">
    <source>
        <dbReference type="ARBA" id="ARBA00022771"/>
    </source>
</evidence>
<keyword evidence="6" id="KW-1133">Transmembrane helix</keyword>
<feature type="region of interest" description="Disordered" evidence="5">
    <location>
        <begin position="1"/>
        <end position="28"/>
    </location>
</feature>
<evidence type="ECO:0000256" key="5">
    <source>
        <dbReference type="SAM" id="MobiDB-lite"/>
    </source>
</evidence>
<dbReference type="InterPro" id="IPR011016">
    <property type="entry name" value="Znf_RING-CH"/>
</dbReference>